<dbReference type="PANTHER" id="PTHR43649">
    <property type="entry name" value="ARABINOSE-BINDING PROTEIN-RELATED"/>
    <property type="match status" value="1"/>
</dbReference>
<keyword evidence="3" id="KW-0762">Sugar transport</keyword>
<dbReference type="InterPro" id="IPR006059">
    <property type="entry name" value="SBP"/>
</dbReference>
<keyword evidence="4" id="KW-1185">Reference proteome</keyword>
<name>A0ABT9ZPH0_9BACI</name>
<dbReference type="RefSeq" id="WP_307321360.1">
    <property type="nucleotide sequence ID" value="NZ_JAUSUG010000001.1"/>
</dbReference>
<keyword evidence="3" id="KW-0813">Transport</keyword>
<keyword evidence="2" id="KW-0732">Signal</keyword>
<feature type="compositionally biased region" description="Low complexity" evidence="1">
    <location>
        <begin position="33"/>
        <end position="45"/>
    </location>
</feature>
<reference evidence="3 4" key="1">
    <citation type="submission" date="2023-07" db="EMBL/GenBank/DDBJ databases">
        <title>Genomic Encyclopedia of Type Strains, Phase IV (KMG-IV): sequencing the most valuable type-strain genomes for metagenomic binning, comparative biology and taxonomic classification.</title>
        <authorList>
            <person name="Goeker M."/>
        </authorList>
    </citation>
    <scope>NUCLEOTIDE SEQUENCE [LARGE SCALE GENOMIC DNA]</scope>
    <source>
        <strain evidence="3 4">DSM 9768</strain>
    </source>
</reference>
<gene>
    <name evidence="3" type="ORF">J2S74_000513</name>
</gene>
<sequence length="453" mass="50942">MASKFRIFSIVCFVILLTAAIIGCSDSTSSGDANTNNNENTNSENAESDQANIDSVEEVELRFMWWGSQTRHDRMLKLIELYEEENPHVTINYEFLNFDDYAERLATQAAAGNAPDVFFIVDRWLPQYTDAGLLADLQPYIDSGAINTDHIEQSALDPGYIGDQLVGLNAGSNAFALGYNPEMFDEAGVPYPEPGYTWDDLVEMGRQVQDALGLKYGLVLDPQHDRTFGVWLRQHGQWLYNEDGTELGMEDDQLFIDFLNYKMNIVEEGIAPPADVAIASGNVENWLLVTGESPMQIFHSNQIVPAQAAANKEFAITSLPFHENGESGQYIRAGLFYAMNANTPHTDEVIKFMDFMTNSKEANGILQAEYGVPISAEIREFLYADAERGIQQTFEYIEMMSEIVSDPPPPMPPIGQEMNVFFQDVFYEVYYGLITPEEALEKYKNGLQDMIDR</sequence>
<dbReference type="Proteomes" id="UP001230005">
    <property type="component" value="Unassembled WGS sequence"/>
</dbReference>
<dbReference type="PROSITE" id="PS51257">
    <property type="entry name" value="PROKAR_LIPOPROTEIN"/>
    <property type="match status" value="1"/>
</dbReference>
<dbReference type="Gene3D" id="3.40.190.10">
    <property type="entry name" value="Periplasmic binding protein-like II"/>
    <property type="match status" value="2"/>
</dbReference>
<proteinExistence type="predicted"/>
<dbReference type="InterPro" id="IPR050490">
    <property type="entry name" value="Bact_solute-bd_prot1"/>
</dbReference>
<feature type="region of interest" description="Disordered" evidence="1">
    <location>
        <begin position="28"/>
        <end position="51"/>
    </location>
</feature>
<accession>A0ABT9ZPH0</accession>
<evidence type="ECO:0000313" key="4">
    <source>
        <dbReference type="Proteomes" id="UP001230005"/>
    </source>
</evidence>
<dbReference type="EMBL" id="JAUSUG010000001">
    <property type="protein sequence ID" value="MDQ0253141.1"/>
    <property type="molecule type" value="Genomic_DNA"/>
</dbReference>
<organism evidence="3 4">
    <name type="scientific">Evansella vedderi</name>
    <dbReference type="NCBI Taxonomy" id="38282"/>
    <lineage>
        <taxon>Bacteria</taxon>
        <taxon>Bacillati</taxon>
        <taxon>Bacillota</taxon>
        <taxon>Bacilli</taxon>
        <taxon>Bacillales</taxon>
        <taxon>Bacillaceae</taxon>
        <taxon>Evansella</taxon>
    </lineage>
</organism>
<dbReference type="CDD" id="cd13585">
    <property type="entry name" value="PBP2_TMBP_like"/>
    <property type="match status" value="1"/>
</dbReference>
<feature type="chain" id="PRO_5045449374" evidence="2">
    <location>
        <begin position="25"/>
        <end position="453"/>
    </location>
</feature>
<evidence type="ECO:0000313" key="3">
    <source>
        <dbReference type="EMBL" id="MDQ0253141.1"/>
    </source>
</evidence>
<comment type="caution">
    <text evidence="3">The sequence shown here is derived from an EMBL/GenBank/DDBJ whole genome shotgun (WGS) entry which is preliminary data.</text>
</comment>
<protein>
    <submittedName>
        <fullName evidence="3">Multiple sugar transport system substrate-binding protein</fullName>
    </submittedName>
</protein>
<evidence type="ECO:0000256" key="1">
    <source>
        <dbReference type="SAM" id="MobiDB-lite"/>
    </source>
</evidence>
<dbReference type="Pfam" id="PF01547">
    <property type="entry name" value="SBP_bac_1"/>
    <property type="match status" value="1"/>
</dbReference>
<feature type="signal peptide" evidence="2">
    <location>
        <begin position="1"/>
        <end position="24"/>
    </location>
</feature>
<dbReference type="SUPFAM" id="SSF53850">
    <property type="entry name" value="Periplasmic binding protein-like II"/>
    <property type="match status" value="1"/>
</dbReference>
<evidence type="ECO:0000256" key="2">
    <source>
        <dbReference type="SAM" id="SignalP"/>
    </source>
</evidence>
<dbReference type="PANTHER" id="PTHR43649:SF11">
    <property type="entry name" value="ABC TRANSPORTER SUBSTRATE-BINDING PROTEIN YESO-RELATED"/>
    <property type="match status" value="1"/>
</dbReference>